<keyword evidence="2" id="KW-1133">Transmembrane helix</keyword>
<gene>
    <name evidence="3" type="ORF">CHYS00102_LOCUS28129</name>
</gene>
<feature type="region of interest" description="Disordered" evidence="1">
    <location>
        <begin position="78"/>
        <end position="112"/>
    </location>
</feature>
<name>A0A7S1BXA4_9STRA</name>
<feature type="transmembrane region" description="Helical" evidence="2">
    <location>
        <begin position="1017"/>
        <end position="1038"/>
    </location>
</feature>
<feature type="compositionally biased region" description="Low complexity" evidence="1">
    <location>
        <begin position="78"/>
        <end position="87"/>
    </location>
</feature>
<keyword evidence="2" id="KW-0812">Transmembrane</keyword>
<dbReference type="EMBL" id="HBFR01038549">
    <property type="protein sequence ID" value="CAD8900910.1"/>
    <property type="molecule type" value="Transcribed_RNA"/>
</dbReference>
<reference evidence="3" key="1">
    <citation type="submission" date="2021-01" db="EMBL/GenBank/DDBJ databases">
        <authorList>
            <person name="Corre E."/>
            <person name="Pelletier E."/>
            <person name="Niang G."/>
            <person name="Scheremetjew M."/>
            <person name="Finn R."/>
            <person name="Kale V."/>
            <person name="Holt S."/>
            <person name="Cochrane G."/>
            <person name="Meng A."/>
            <person name="Brown T."/>
            <person name="Cohen L."/>
        </authorList>
    </citation>
    <scope>NUCLEOTIDE SEQUENCE</scope>
    <source>
        <strain evidence="3">308</strain>
    </source>
</reference>
<dbReference type="SUPFAM" id="SSF53756">
    <property type="entry name" value="UDP-Glycosyltransferase/glycogen phosphorylase"/>
    <property type="match status" value="1"/>
</dbReference>
<evidence type="ECO:0000313" key="3">
    <source>
        <dbReference type="EMBL" id="CAD8900910.1"/>
    </source>
</evidence>
<dbReference type="AlphaFoldDB" id="A0A7S1BXA4"/>
<protein>
    <submittedName>
        <fullName evidence="3">Uncharacterized protein</fullName>
    </submittedName>
</protein>
<evidence type="ECO:0000256" key="1">
    <source>
        <dbReference type="SAM" id="MobiDB-lite"/>
    </source>
</evidence>
<feature type="compositionally biased region" description="Polar residues" evidence="1">
    <location>
        <begin position="710"/>
        <end position="726"/>
    </location>
</feature>
<keyword evidence="2" id="KW-0472">Membrane</keyword>
<dbReference type="Gene3D" id="3.40.50.2000">
    <property type="entry name" value="Glycogen Phosphorylase B"/>
    <property type="match status" value="1"/>
</dbReference>
<organism evidence="3">
    <name type="scientific">Corethron hystrix</name>
    <dbReference type="NCBI Taxonomy" id="216773"/>
    <lineage>
        <taxon>Eukaryota</taxon>
        <taxon>Sar</taxon>
        <taxon>Stramenopiles</taxon>
        <taxon>Ochrophyta</taxon>
        <taxon>Bacillariophyta</taxon>
        <taxon>Coscinodiscophyceae</taxon>
        <taxon>Corethrophycidae</taxon>
        <taxon>Corethrales</taxon>
        <taxon>Corethraceae</taxon>
        <taxon>Corethron</taxon>
    </lineage>
</organism>
<proteinExistence type="predicted"/>
<accession>A0A7S1BXA4</accession>
<evidence type="ECO:0000256" key="2">
    <source>
        <dbReference type="SAM" id="Phobius"/>
    </source>
</evidence>
<feature type="region of interest" description="Disordered" evidence="1">
    <location>
        <begin position="710"/>
        <end position="731"/>
    </location>
</feature>
<sequence length="1049" mass="117181">MNSHHLYRRRRCRCPHSTILSSLVPHLFHLLILFRTVSGRSDYHDHRYPLATRSRRFHEWLHDGILVDGPAVVGTTSSTAATGTATSDNFDATTKGAGPHTKNGGPDPDTNRVPVDIDDPLTGWMQFPPPPSSSAEGRNARRLHHVHVESDLPPDGRSHDVASGPLRVSFVSPPHLYSYNAMAKLAVAVRRRMGGNVLIEILAPCTAAVSSENSIQEYVVDAHRNEQTLTCLSSEFGSDDDDADFSPCKFDERSRGSSSFRGRPNVADRAAFSREELSTLGILSTCAGYLDERQMRLFDRSIANVGGRRRRRNSGSGRKRRTPYFMDLKNGKNWNWRRLIFAENIIRQNNLYRKRKRARPSLMHLLRKKFGQYPWSGETDLVDYHSAMYDTVYESLHSHFFHFETRPDVVVVDRRSLAALDAASQMDIRTVVHNAEALLGFCDHGETMFGAGASRNVYGTGLFYHRYFHEPFMGVDLEETSSRWHDQAKRAVETAVEERFAEMHFDTFGYPICSDKNVDPQYFDDCDNVSYKFKLSSEKRGNLEVLHSDLENFLACSIEDDTQRCKKKRKRSSKSSMTRTLSVNSLTNRSVPVNILNECLSCSYHLIHHNDGIRGSSSSSPSWTRFLNVIGGIARKFELVSSVLSLEHLRQNRGIGPFEGRNGPDSLPGERMTISSGCDFDGVLDFFSVGSNGNPLSRCIGIIGSDPSSQETDELLSTAQSDNTAAPNIHPKNVYFDRDEPSLEKVLKTLPVQQTRNDSGNIPVKQILVIDFDSELSESSLNLLGLKEFATGLCTMLFFPSIANAGSLRVDTIVWFARSDAEYQLITAILYDQKYFIGRLIPISALSDHRSTSRLMKDVLHAQSFKTVLVSGCSRQRGGGGGGVTEAFRHGIPFLCVPFTNDQNIVASLVSEFGAALTCLPKFDDDDEASSVERSIAFAISVRCVTDALTILYDLPYFGWRSQFAGKLLLYDDLEAAAAQGADLILGAALVGTASLIPPQLYQYTSWWDYFKSFDVYIVLALVVLICAMSTEHVFSIMSRYCFGGMQHT</sequence>